<proteinExistence type="predicted"/>
<sequence>MRAFLAARRAEARFGIGDWLATLTPEMLDELHDLAEFATSNESRYDGVNVQIKDLCETALTAESYPGRAPKTPKEIANSIRHLQTLISIVAVSRVGYIKITKTLALSSQAKRKFVVTDAGRQMGIRVGPLGI</sequence>
<gene>
    <name evidence="1" type="ORF">AYR66_19735</name>
</gene>
<name>A0A254TFH0_9BURK</name>
<dbReference type="Proteomes" id="UP000197535">
    <property type="component" value="Unassembled WGS sequence"/>
</dbReference>
<dbReference type="AlphaFoldDB" id="A0A254TFH0"/>
<organism evidence="1 2">
    <name type="scientific">Noviherbaspirillum denitrificans</name>
    <dbReference type="NCBI Taxonomy" id="1968433"/>
    <lineage>
        <taxon>Bacteria</taxon>
        <taxon>Pseudomonadati</taxon>
        <taxon>Pseudomonadota</taxon>
        <taxon>Betaproteobacteria</taxon>
        <taxon>Burkholderiales</taxon>
        <taxon>Oxalobacteraceae</taxon>
        <taxon>Noviherbaspirillum</taxon>
    </lineage>
</organism>
<evidence type="ECO:0000313" key="2">
    <source>
        <dbReference type="Proteomes" id="UP000197535"/>
    </source>
</evidence>
<accession>A0A254TFH0</accession>
<reference evidence="1 2" key="1">
    <citation type="submission" date="2016-02" db="EMBL/GenBank/DDBJ databases">
        <authorList>
            <person name="Wen L."/>
            <person name="He K."/>
            <person name="Yang H."/>
        </authorList>
    </citation>
    <scope>NUCLEOTIDE SEQUENCE [LARGE SCALE GENOMIC DNA]</scope>
    <source>
        <strain evidence="1 2">TSA40</strain>
    </source>
</reference>
<comment type="caution">
    <text evidence="1">The sequence shown here is derived from an EMBL/GenBank/DDBJ whole genome shotgun (WGS) entry which is preliminary data.</text>
</comment>
<dbReference type="EMBL" id="LSTO01000001">
    <property type="protein sequence ID" value="OWW21381.1"/>
    <property type="molecule type" value="Genomic_DNA"/>
</dbReference>
<keyword evidence="2" id="KW-1185">Reference proteome</keyword>
<evidence type="ECO:0000313" key="1">
    <source>
        <dbReference type="EMBL" id="OWW21381.1"/>
    </source>
</evidence>
<protein>
    <submittedName>
        <fullName evidence="1">Uncharacterized protein</fullName>
    </submittedName>
</protein>